<dbReference type="Proteomes" id="UP000054843">
    <property type="component" value="Unassembled WGS sequence"/>
</dbReference>
<accession>A0A0V1LVS5</accession>
<gene>
    <name evidence="1" type="ORF">T10_5794</name>
</gene>
<keyword evidence="2" id="KW-1185">Reference proteome</keyword>
<dbReference type="AlphaFoldDB" id="A0A0V1LVS5"/>
<organism evidence="1 2">
    <name type="scientific">Trichinella papuae</name>
    <dbReference type="NCBI Taxonomy" id="268474"/>
    <lineage>
        <taxon>Eukaryota</taxon>
        <taxon>Metazoa</taxon>
        <taxon>Ecdysozoa</taxon>
        <taxon>Nematoda</taxon>
        <taxon>Enoplea</taxon>
        <taxon>Dorylaimia</taxon>
        <taxon>Trichinellida</taxon>
        <taxon>Trichinellidae</taxon>
        <taxon>Trichinella</taxon>
    </lineage>
</organism>
<proteinExistence type="predicted"/>
<name>A0A0V1LVS5_9BILA</name>
<sequence>MMLRMMINKGIEVSIRNTRRTETTFIMLIEK</sequence>
<evidence type="ECO:0000313" key="1">
    <source>
        <dbReference type="EMBL" id="KRZ63540.1"/>
    </source>
</evidence>
<protein>
    <submittedName>
        <fullName evidence="1">Uncharacterized protein</fullName>
    </submittedName>
</protein>
<comment type="caution">
    <text evidence="1">The sequence shown here is derived from an EMBL/GenBank/DDBJ whole genome shotgun (WGS) entry which is preliminary data.</text>
</comment>
<evidence type="ECO:0000313" key="2">
    <source>
        <dbReference type="Proteomes" id="UP000054843"/>
    </source>
</evidence>
<reference evidence="1 2" key="1">
    <citation type="submission" date="2015-01" db="EMBL/GenBank/DDBJ databases">
        <title>Evolution of Trichinella species and genotypes.</title>
        <authorList>
            <person name="Korhonen P.K."/>
            <person name="Edoardo P."/>
            <person name="Giuseppe L.R."/>
            <person name="Gasser R.B."/>
        </authorList>
    </citation>
    <scope>NUCLEOTIDE SEQUENCE [LARGE SCALE GENOMIC DNA]</scope>
    <source>
        <strain evidence="1">ISS1980</strain>
    </source>
</reference>
<dbReference type="EMBL" id="JYDO01002421">
    <property type="protein sequence ID" value="KRZ63540.1"/>
    <property type="molecule type" value="Genomic_DNA"/>
</dbReference>